<dbReference type="PATRIC" id="fig|1007676.4.peg.463"/>
<protein>
    <recommendedName>
        <fullName evidence="1">citrate lyase holo-[acyl-carrier protein] synthase</fullName>
        <ecNumber evidence="1">2.7.7.61</ecNumber>
    </recommendedName>
</protein>
<keyword evidence="2" id="KW-0808">Transferase</keyword>
<evidence type="ECO:0000313" key="6">
    <source>
        <dbReference type="Proteomes" id="UP000036106"/>
    </source>
</evidence>
<evidence type="ECO:0000256" key="3">
    <source>
        <dbReference type="ARBA" id="ARBA00022695"/>
    </source>
</evidence>
<reference evidence="6" key="1">
    <citation type="submission" date="2015-07" db="EMBL/GenBank/DDBJ databases">
        <title>Lactobacillus ginsenosidimutans/EMML 3141/ whole genome sequencing.</title>
        <authorList>
            <person name="Kim M.K."/>
            <person name="Im W.-T."/>
            <person name="Srinivasan S."/>
            <person name="Lee J.-J."/>
        </authorList>
    </citation>
    <scope>NUCLEOTIDE SEQUENCE [LARGE SCALE GENOMIC DNA]</scope>
    <source>
        <strain evidence="6">EMML 3041</strain>
    </source>
</reference>
<dbReference type="OrthoDB" id="3196716at2"/>
<dbReference type="EMBL" id="CP012034">
    <property type="protein sequence ID" value="AKP66486.1"/>
    <property type="molecule type" value="Genomic_DNA"/>
</dbReference>
<evidence type="ECO:0000256" key="1">
    <source>
        <dbReference type="ARBA" id="ARBA00012524"/>
    </source>
</evidence>
<gene>
    <name evidence="5" type="ORF">ABM34_02230</name>
</gene>
<dbReference type="RefSeq" id="WP_048702909.1">
    <property type="nucleotide sequence ID" value="NZ_CP012034.1"/>
</dbReference>
<dbReference type="InterPro" id="IPR005551">
    <property type="entry name" value="CitX"/>
</dbReference>
<dbReference type="NCBIfam" id="TIGR03124">
    <property type="entry name" value="citrate_citX"/>
    <property type="match status" value="1"/>
</dbReference>
<organism evidence="5 6">
    <name type="scientific">Companilactobacillus ginsenosidimutans</name>
    <dbReference type="NCBI Taxonomy" id="1007676"/>
    <lineage>
        <taxon>Bacteria</taxon>
        <taxon>Bacillati</taxon>
        <taxon>Bacillota</taxon>
        <taxon>Bacilli</taxon>
        <taxon>Lactobacillales</taxon>
        <taxon>Lactobacillaceae</taxon>
        <taxon>Companilactobacillus</taxon>
    </lineage>
</organism>
<dbReference type="Proteomes" id="UP000036106">
    <property type="component" value="Chromosome"/>
</dbReference>
<accession>A0A0H4QHJ2</accession>
<proteinExistence type="predicted"/>
<dbReference type="Pfam" id="PF03802">
    <property type="entry name" value="CitX"/>
    <property type="match status" value="1"/>
</dbReference>
<dbReference type="STRING" id="1007676.ABM34_02230"/>
<name>A0A0H4QHJ2_9LACO</name>
<evidence type="ECO:0000256" key="2">
    <source>
        <dbReference type="ARBA" id="ARBA00022679"/>
    </source>
</evidence>
<keyword evidence="3" id="KW-0548">Nucleotidyltransferase</keyword>
<dbReference type="GO" id="GO:0050519">
    <property type="term" value="F:holo-citrate lyase synthase activity"/>
    <property type="evidence" value="ECO:0007669"/>
    <property type="project" value="UniProtKB-EC"/>
</dbReference>
<evidence type="ECO:0000256" key="4">
    <source>
        <dbReference type="ARBA" id="ARBA00048574"/>
    </source>
</evidence>
<evidence type="ECO:0000313" key="5">
    <source>
        <dbReference type="EMBL" id="AKP66486.1"/>
    </source>
</evidence>
<dbReference type="KEGG" id="lgn:ABM34_02230"/>
<dbReference type="AlphaFoldDB" id="A0A0H4QHJ2"/>
<sequence>MVEVFSEGFKQTKEQINKSKNSTAEELNYLIDEIPENCALVSITMRIPGEIKNNRYISRTFNVIVDKFMKFYSVVKEVRWDVSTGPEAFLIVEKDPGFLKQETIKYESEEPLGTLVDINVYAVEDNSVSQITRKELGLEPRKCLVCDKHANDCKRDHNHSVEEMRETIAKIINENITF</sequence>
<dbReference type="GO" id="GO:0051191">
    <property type="term" value="P:prosthetic group biosynthetic process"/>
    <property type="evidence" value="ECO:0007669"/>
    <property type="project" value="InterPro"/>
</dbReference>
<keyword evidence="6" id="KW-1185">Reference proteome</keyword>
<dbReference type="EC" id="2.7.7.61" evidence="1"/>
<comment type="catalytic activity">
    <reaction evidence="4">
        <text>apo-[citrate lyase ACP] + 2'-(5''-triphospho-alpha-D-ribosyl)-3'-dephospho-CoA = holo-[citrate lyase ACP] + diphosphate</text>
        <dbReference type="Rhea" id="RHEA:16333"/>
        <dbReference type="Rhea" id="RHEA-COMP:10157"/>
        <dbReference type="Rhea" id="RHEA-COMP:10158"/>
        <dbReference type="ChEBI" id="CHEBI:29999"/>
        <dbReference type="ChEBI" id="CHEBI:33019"/>
        <dbReference type="ChEBI" id="CHEBI:61378"/>
        <dbReference type="ChEBI" id="CHEBI:82683"/>
        <dbReference type="EC" id="2.7.7.61"/>
    </reaction>
</comment>